<evidence type="ECO:0000313" key="3">
    <source>
        <dbReference type="Proteomes" id="UP000053319"/>
    </source>
</evidence>
<dbReference type="RefSeq" id="XP_007366939.1">
    <property type="nucleotide sequence ID" value="XM_007366877.1"/>
</dbReference>
<proteinExistence type="predicted"/>
<evidence type="ECO:0008006" key="4">
    <source>
        <dbReference type="Google" id="ProtNLM"/>
    </source>
</evidence>
<protein>
    <recommendedName>
        <fullName evidence="4">BTB domain-containing protein</fullName>
    </recommendedName>
</protein>
<feature type="region of interest" description="Disordered" evidence="1">
    <location>
        <begin position="1"/>
        <end position="32"/>
    </location>
</feature>
<dbReference type="HOGENOM" id="CLU_771659_0_0_1"/>
<dbReference type="OrthoDB" id="3217871at2759"/>
<evidence type="ECO:0000256" key="1">
    <source>
        <dbReference type="SAM" id="MobiDB-lite"/>
    </source>
</evidence>
<dbReference type="GeneID" id="18839290"/>
<name>R7SVP6_DICSQ</name>
<dbReference type="AlphaFoldDB" id="R7SVP6"/>
<sequence length="359" mass="40843">MRTAGTAPPNKRPRISIEEQQASPAKDKTAQSLWLRRTSSSVSTAALAKHSPVFHDMFSIPQAPSPAFDTAASNFNPSCPVIYLTDSPEDLRHVLRASSLPERPSSEWRSNPYLDVTSQSPSSTYRHLRAQTPSFHVVSLWIRLGHKYQFEKLVEEGLRYLRRAYPTRLTSSHPLYSDVYKDSTPIREDRPKDYIKQSAIAVVNLARLTENHALLPLALLECCKLGETIMQGFEREDGTREHLAVEDLGRCFAVKNKLILRNVDAALKVFERARIDYEPWGEDGECYDEESCTRSLKNTRRKFSAISPTHLVRADSLLAENGEETYRSRNLCLNCSIYVGALVDKQRAKFWNAFPSKRR</sequence>
<dbReference type="EMBL" id="JH719417">
    <property type="protein sequence ID" value="EJF60259.1"/>
    <property type="molecule type" value="Genomic_DNA"/>
</dbReference>
<evidence type="ECO:0000313" key="2">
    <source>
        <dbReference type="EMBL" id="EJF60259.1"/>
    </source>
</evidence>
<reference evidence="2 3" key="1">
    <citation type="journal article" date="2012" name="Science">
        <title>The Paleozoic origin of enzymatic lignin decomposition reconstructed from 31 fungal genomes.</title>
        <authorList>
            <person name="Floudas D."/>
            <person name="Binder M."/>
            <person name="Riley R."/>
            <person name="Barry K."/>
            <person name="Blanchette R.A."/>
            <person name="Henrissat B."/>
            <person name="Martinez A.T."/>
            <person name="Otillar R."/>
            <person name="Spatafora J.W."/>
            <person name="Yadav J.S."/>
            <person name="Aerts A."/>
            <person name="Benoit I."/>
            <person name="Boyd A."/>
            <person name="Carlson A."/>
            <person name="Copeland A."/>
            <person name="Coutinho P.M."/>
            <person name="de Vries R.P."/>
            <person name="Ferreira P."/>
            <person name="Findley K."/>
            <person name="Foster B."/>
            <person name="Gaskell J."/>
            <person name="Glotzer D."/>
            <person name="Gorecki P."/>
            <person name="Heitman J."/>
            <person name="Hesse C."/>
            <person name="Hori C."/>
            <person name="Igarashi K."/>
            <person name="Jurgens J.A."/>
            <person name="Kallen N."/>
            <person name="Kersten P."/>
            <person name="Kohler A."/>
            <person name="Kuees U."/>
            <person name="Kumar T.K.A."/>
            <person name="Kuo A."/>
            <person name="LaButti K."/>
            <person name="Larrondo L.F."/>
            <person name="Lindquist E."/>
            <person name="Ling A."/>
            <person name="Lombard V."/>
            <person name="Lucas S."/>
            <person name="Lundell T."/>
            <person name="Martin R."/>
            <person name="McLaughlin D.J."/>
            <person name="Morgenstern I."/>
            <person name="Morin E."/>
            <person name="Murat C."/>
            <person name="Nagy L.G."/>
            <person name="Nolan M."/>
            <person name="Ohm R.A."/>
            <person name="Patyshakuliyeva A."/>
            <person name="Rokas A."/>
            <person name="Ruiz-Duenas F.J."/>
            <person name="Sabat G."/>
            <person name="Salamov A."/>
            <person name="Samejima M."/>
            <person name="Schmutz J."/>
            <person name="Slot J.C."/>
            <person name="St John F."/>
            <person name="Stenlid J."/>
            <person name="Sun H."/>
            <person name="Sun S."/>
            <person name="Syed K."/>
            <person name="Tsang A."/>
            <person name="Wiebenga A."/>
            <person name="Young D."/>
            <person name="Pisabarro A."/>
            <person name="Eastwood D.C."/>
            <person name="Martin F."/>
            <person name="Cullen D."/>
            <person name="Grigoriev I.V."/>
            <person name="Hibbett D.S."/>
        </authorList>
    </citation>
    <scope>NUCLEOTIDE SEQUENCE [LARGE SCALE GENOMIC DNA]</scope>
    <source>
        <strain evidence="2 3">LYAD-421 SS1</strain>
    </source>
</reference>
<dbReference type="Proteomes" id="UP000053319">
    <property type="component" value="Unassembled WGS sequence"/>
</dbReference>
<organism evidence="2 3">
    <name type="scientific">Dichomitus squalens (strain LYAD-421)</name>
    <name type="common">Western red white-rot fungus</name>
    <dbReference type="NCBI Taxonomy" id="732165"/>
    <lineage>
        <taxon>Eukaryota</taxon>
        <taxon>Fungi</taxon>
        <taxon>Dikarya</taxon>
        <taxon>Basidiomycota</taxon>
        <taxon>Agaricomycotina</taxon>
        <taxon>Agaricomycetes</taxon>
        <taxon>Polyporales</taxon>
        <taxon>Polyporaceae</taxon>
        <taxon>Dichomitus</taxon>
    </lineage>
</organism>
<dbReference type="KEGG" id="dsq:DICSQDRAFT_171229"/>
<gene>
    <name evidence="2" type="ORF">DICSQDRAFT_171229</name>
</gene>
<accession>R7SVP6</accession>